<evidence type="ECO:0000256" key="1">
    <source>
        <dbReference type="SAM" id="MobiDB-lite"/>
    </source>
</evidence>
<dbReference type="EMBL" id="JAJKFT010000010">
    <property type="protein sequence ID" value="MCC9630069.1"/>
    <property type="molecule type" value="Genomic_DNA"/>
</dbReference>
<dbReference type="AlphaFoldDB" id="A0A9X1MNT4"/>
<sequence length="621" mass="69117">MFWEPLSNPIYFQLTMALVHFVWQGALIWLVWVAVMRFSTRPETRYNAGVAALAVMLACPFVTACVSPQQSPAVSEEPAVAEVAEVIDETGLLTAAAVEEVATTVEADSSLGVDLIYQFQPILLFVWLLGIVLFGGRLLVAYAATVWLRSEGSRLERSIQNIADQISRRMEFIVTPAIGVSSRIGEAMTVGVLQPMILLPTAWLTELSPDVLEAVIAHELAHVRRGDLWVNAAQRVIETLFFYHPAVWYISRQVRVEREFCCDELAILATGRRVQYAQSLELVARRQFEPAAAVLAAPFLGDRTMNLLKRVRHALGIPLGRESGRLLPVGLALLVVPVGLWVAVAMLSSPRVMAEDEAAAPREGERPRDGGEFGFGPPAHGDRDFVRPPRREGDRDFYTGAPRREGEAGMPPRREGDFGPPPRREGDFGPPPRREGEGDRPARREGDMAPRSQQEMIHLLREEMQMLRVHMERLQRRINELEGVPMREGDRPRPEGLRGGDRPRPEGMREGDRPRPEGAREGDRPRPEGARDGDRPRPEGARDGDRPRPEGAREGDRPRPEGARDGDRPRPEGAREGDRPRPEGAREGDRPRPEGARDSDRPRPEGPREGDAAPAPRLDAE</sequence>
<feature type="compositionally biased region" description="Basic and acidic residues" evidence="1">
    <location>
        <begin position="359"/>
        <end position="371"/>
    </location>
</feature>
<feature type="domain" description="Peptidase M56" evidence="3">
    <location>
        <begin position="28"/>
        <end position="280"/>
    </location>
</feature>
<reference evidence="4" key="1">
    <citation type="submission" date="2021-11" db="EMBL/GenBank/DDBJ databases">
        <title>Genome sequence.</title>
        <authorList>
            <person name="Sun Q."/>
        </authorList>
    </citation>
    <scope>NUCLEOTIDE SEQUENCE</scope>
    <source>
        <strain evidence="4">JC732</strain>
    </source>
</reference>
<accession>A0A9X1MNT4</accession>
<keyword evidence="2" id="KW-1133">Transmembrane helix</keyword>
<feature type="transmembrane region" description="Helical" evidence="2">
    <location>
        <begin position="12"/>
        <end position="34"/>
    </location>
</feature>
<dbReference type="GO" id="GO:0008237">
    <property type="term" value="F:metallopeptidase activity"/>
    <property type="evidence" value="ECO:0007669"/>
    <property type="project" value="UniProtKB-KW"/>
</dbReference>
<keyword evidence="5" id="KW-1185">Reference proteome</keyword>
<dbReference type="Proteomes" id="UP001139103">
    <property type="component" value="Unassembled WGS sequence"/>
</dbReference>
<keyword evidence="4" id="KW-0378">Hydrolase</keyword>
<feature type="region of interest" description="Disordered" evidence="1">
    <location>
        <begin position="478"/>
        <end position="621"/>
    </location>
</feature>
<keyword evidence="4" id="KW-0645">Protease</keyword>
<feature type="transmembrane region" description="Helical" evidence="2">
    <location>
        <begin position="46"/>
        <end position="64"/>
    </location>
</feature>
<dbReference type="InterPro" id="IPR008756">
    <property type="entry name" value="Peptidase_M56"/>
</dbReference>
<feature type="transmembrane region" description="Helical" evidence="2">
    <location>
        <begin position="122"/>
        <end position="148"/>
    </location>
</feature>
<evidence type="ECO:0000313" key="5">
    <source>
        <dbReference type="Proteomes" id="UP001139103"/>
    </source>
</evidence>
<protein>
    <submittedName>
        <fullName evidence="4">M48 family metalloprotease</fullName>
        <ecNumber evidence="4">3.4.24.-</ecNumber>
    </submittedName>
</protein>
<feature type="compositionally biased region" description="Basic and acidic residues" evidence="1">
    <location>
        <begin position="478"/>
        <end position="611"/>
    </location>
</feature>
<dbReference type="EC" id="3.4.24.-" evidence="4"/>
<organism evidence="4 5">
    <name type="scientific">Blastopirellula sediminis</name>
    <dbReference type="NCBI Taxonomy" id="2894196"/>
    <lineage>
        <taxon>Bacteria</taxon>
        <taxon>Pseudomonadati</taxon>
        <taxon>Planctomycetota</taxon>
        <taxon>Planctomycetia</taxon>
        <taxon>Pirellulales</taxon>
        <taxon>Pirellulaceae</taxon>
        <taxon>Blastopirellula</taxon>
    </lineage>
</organism>
<name>A0A9X1MNT4_9BACT</name>
<evidence type="ECO:0000259" key="3">
    <source>
        <dbReference type="Pfam" id="PF05569"/>
    </source>
</evidence>
<evidence type="ECO:0000313" key="4">
    <source>
        <dbReference type="EMBL" id="MCC9630069.1"/>
    </source>
</evidence>
<comment type="caution">
    <text evidence="4">The sequence shown here is derived from an EMBL/GenBank/DDBJ whole genome shotgun (WGS) entry which is preliminary data.</text>
</comment>
<gene>
    <name evidence="4" type="ORF">LOC68_16880</name>
</gene>
<feature type="region of interest" description="Disordered" evidence="1">
    <location>
        <begin position="356"/>
        <end position="459"/>
    </location>
</feature>
<feature type="transmembrane region" description="Helical" evidence="2">
    <location>
        <begin position="326"/>
        <end position="347"/>
    </location>
</feature>
<dbReference type="PANTHER" id="PTHR34978">
    <property type="entry name" value="POSSIBLE SENSOR-TRANSDUCER PROTEIN BLAR"/>
    <property type="match status" value="1"/>
</dbReference>
<dbReference type="RefSeq" id="WP_230220892.1">
    <property type="nucleotide sequence ID" value="NZ_JAJKFT010000010.1"/>
</dbReference>
<dbReference type="InterPro" id="IPR052173">
    <property type="entry name" value="Beta-lactam_resp_regulator"/>
</dbReference>
<dbReference type="Gene3D" id="3.30.2010.10">
    <property type="entry name" value="Metalloproteases ('zincins'), catalytic domain"/>
    <property type="match status" value="1"/>
</dbReference>
<dbReference type="PANTHER" id="PTHR34978:SF3">
    <property type="entry name" value="SLR0241 PROTEIN"/>
    <property type="match status" value="1"/>
</dbReference>
<dbReference type="CDD" id="cd07341">
    <property type="entry name" value="M56_BlaR1_MecR1_like"/>
    <property type="match status" value="1"/>
</dbReference>
<evidence type="ECO:0000256" key="2">
    <source>
        <dbReference type="SAM" id="Phobius"/>
    </source>
</evidence>
<feature type="compositionally biased region" description="Basic and acidic residues" evidence="1">
    <location>
        <begin position="380"/>
        <end position="448"/>
    </location>
</feature>
<keyword evidence="2" id="KW-0812">Transmembrane</keyword>
<dbReference type="Pfam" id="PF05569">
    <property type="entry name" value="Peptidase_M56"/>
    <property type="match status" value="1"/>
</dbReference>
<proteinExistence type="predicted"/>
<keyword evidence="2" id="KW-0472">Membrane</keyword>
<keyword evidence="4" id="KW-0482">Metalloprotease</keyword>